<keyword evidence="3" id="KW-1185">Reference proteome</keyword>
<gene>
    <name evidence="2" type="ORF">M422DRAFT_33852</name>
</gene>
<evidence type="ECO:0008006" key="4">
    <source>
        <dbReference type="Google" id="ProtNLM"/>
    </source>
</evidence>
<dbReference type="Proteomes" id="UP000054279">
    <property type="component" value="Unassembled WGS sequence"/>
</dbReference>
<evidence type="ECO:0000256" key="1">
    <source>
        <dbReference type="SAM" id="MobiDB-lite"/>
    </source>
</evidence>
<sequence>MSSEIQSKELLELEQLRAILRSVPKLDSQGLRFPIIDGDGYSRHKDPIYGLRFFRESVSKEVEVLEQFLAKPHRTKELSTNASYFLAVWNEILAAPPPIVAIGKEFPLPKIPDKSDKSSSSTPTTSTKRGSNKAGVIKVDIVADEGRKWIRVNTIKNSRILAEFREFDSYLTGSDSEDGEEDGEDLPTDEDNSLLRMGRALISASSIPIAGTNEKPSVVLRLTRLDPDPSDGPNDPRIGQIIDLLRKMGIDVQIGEREFKSIPNETPSESPSIPAEFRPTNKINMDLSMLIALVSDLSHAALPGTAKEAEDRFRMPSHGRSWKLGKGNREISQAPASTPDSPVDDEDFSKHSRALASQCMQEMQHGLVDEIVGRLQSAFGDQNAVEFWTTEEARERCLRIVQKIGGEGEKQRARALFSDDPEKDVTRRREEFWKGSRYPPTYLSTLIPIKIFSPDKGQLPTSVPSIFWGHLIQTCRHILEYDSTPHPRLFRKYGEMERAKVSTVNTKLTMHTVESMLVGACEGMTTLTANKASIKALLREMKGVKQGNEELDIPVASEDVNLAAIWITEPRSLAEGMRADLLTNEDEESQ</sequence>
<dbReference type="EMBL" id="KN837170">
    <property type="protein sequence ID" value="KIJ37319.1"/>
    <property type="molecule type" value="Genomic_DNA"/>
</dbReference>
<evidence type="ECO:0000313" key="2">
    <source>
        <dbReference type="EMBL" id="KIJ37319.1"/>
    </source>
</evidence>
<evidence type="ECO:0000313" key="3">
    <source>
        <dbReference type="Proteomes" id="UP000054279"/>
    </source>
</evidence>
<feature type="region of interest" description="Disordered" evidence="1">
    <location>
        <begin position="306"/>
        <end position="350"/>
    </location>
</feature>
<feature type="compositionally biased region" description="Polar residues" evidence="1">
    <location>
        <begin position="330"/>
        <end position="340"/>
    </location>
</feature>
<feature type="region of interest" description="Disordered" evidence="1">
    <location>
        <begin position="111"/>
        <end position="132"/>
    </location>
</feature>
<dbReference type="PANTHER" id="PTHR13379:SF0">
    <property type="entry name" value="UPF0415 PROTEIN C7ORF25"/>
    <property type="match status" value="1"/>
</dbReference>
<reference evidence="2 3" key="1">
    <citation type="submission" date="2014-06" db="EMBL/GenBank/DDBJ databases">
        <title>Evolutionary Origins and Diversification of the Mycorrhizal Mutualists.</title>
        <authorList>
            <consortium name="DOE Joint Genome Institute"/>
            <consortium name="Mycorrhizal Genomics Consortium"/>
            <person name="Kohler A."/>
            <person name="Kuo A."/>
            <person name="Nagy L.G."/>
            <person name="Floudas D."/>
            <person name="Copeland A."/>
            <person name="Barry K.W."/>
            <person name="Cichocki N."/>
            <person name="Veneault-Fourrey C."/>
            <person name="LaButti K."/>
            <person name="Lindquist E.A."/>
            <person name="Lipzen A."/>
            <person name="Lundell T."/>
            <person name="Morin E."/>
            <person name="Murat C."/>
            <person name="Riley R."/>
            <person name="Ohm R."/>
            <person name="Sun H."/>
            <person name="Tunlid A."/>
            <person name="Henrissat B."/>
            <person name="Grigoriev I.V."/>
            <person name="Hibbett D.S."/>
            <person name="Martin F."/>
        </authorList>
    </citation>
    <scope>NUCLEOTIDE SEQUENCE [LARGE SCALE GENOMIC DNA]</scope>
    <source>
        <strain evidence="2 3">SS14</strain>
    </source>
</reference>
<accession>A0A0C9URA9</accession>
<protein>
    <recommendedName>
        <fullName evidence="4">DUF1308 domain-containing protein</fullName>
    </recommendedName>
</protein>
<proteinExistence type="predicted"/>
<organism evidence="2 3">
    <name type="scientific">Sphaerobolus stellatus (strain SS14)</name>
    <dbReference type="NCBI Taxonomy" id="990650"/>
    <lineage>
        <taxon>Eukaryota</taxon>
        <taxon>Fungi</taxon>
        <taxon>Dikarya</taxon>
        <taxon>Basidiomycota</taxon>
        <taxon>Agaricomycotina</taxon>
        <taxon>Agaricomycetes</taxon>
        <taxon>Phallomycetidae</taxon>
        <taxon>Geastrales</taxon>
        <taxon>Sphaerobolaceae</taxon>
        <taxon>Sphaerobolus</taxon>
    </lineage>
</organism>
<dbReference type="PANTHER" id="PTHR13379">
    <property type="entry name" value="UNCHARACTERIZED DUF1308"/>
    <property type="match status" value="1"/>
</dbReference>
<dbReference type="HOGENOM" id="CLU_019578_0_0_1"/>
<name>A0A0C9URA9_SPHS4</name>
<dbReference type="AlphaFoldDB" id="A0A0C9URA9"/>
<dbReference type="OrthoDB" id="14527at2759"/>
<feature type="compositionally biased region" description="Low complexity" evidence="1">
    <location>
        <begin position="118"/>
        <end position="128"/>
    </location>
</feature>